<evidence type="ECO:0000313" key="9">
    <source>
        <dbReference type="Proteomes" id="UP000233256"/>
    </source>
</evidence>
<dbReference type="Proteomes" id="UP000233256">
    <property type="component" value="Unassembled WGS sequence"/>
</dbReference>
<gene>
    <name evidence="8" type="ORF">CVV64_00965</name>
</gene>
<keyword evidence="3" id="KW-0813">Transport</keyword>
<evidence type="ECO:0000256" key="5">
    <source>
        <dbReference type="ARBA" id="ARBA00022989"/>
    </source>
</evidence>
<proteinExistence type="inferred from homology"/>
<evidence type="ECO:0000256" key="6">
    <source>
        <dbReference type="ARBA" id="ARBA00023136"/>
    </source>
</evidence>
<keyword evidence="4 7" id="KW-0812">Transmembrane</keyword>
<evidence type="ECO:0000313" key="8">
    <source>
        <dbReference type="EMBL" id="PKK92341.1"/>
    </source>
</evidence>
<feature type="transmembrane region" description="Helical" evidence="7">
    <location>
        <begin position="178"/>
        <end position="197"/>
    </location>
</feature>
<dbReference type="InterPro" id="IPR003453">
    <property type="entry name" value="ABC_MlaE_roteobac"/>
</dbReference>
<evidence type="ECO:0000256" key="7">
    <source>
        <dbReference type="RuleBase" id="RU362044"/>
    </source>
</evidence>
<dbReference type="GO" id="GO:0043190">
    <property type="term" value="C:ATP-binding cassette (ABC) transporter complex"/>
    <property type="evidence" value="ECO:0007669"/>
    <property type="project" value="InterPro"/>
</dbReference>
<dbReference type="EMBL" id="PGXC01000001">
    <property type="protein sequence ID" value="PKK92341.1"/>
    <property type="molecule type" value="Genomic_DNA"/>
</dbReference>
<evidence type="ECO:0008006" key="10">
    <source>
        <dbReference type="Google" id="ProtNLM"/>
    </source>
</evidence>
<evidence type="ECO:0000256" key="1">
    <source>
        <dbReference type="ARBA" id="ARBA00004141"/>
    </source>
</evidence>
<dbReference type="GO" id="GO:0005548">
    <property type="term" value="F:phospholipid transporter activity"/>
    <property type="evidence" value="ECO:0007669"/>
    <property type="project" value="TreeGrafter"/>
</dbReference>
<comment type="caution">
    <text evidence="7">Lacks conserved residue(s) required for the propagation of feature annotation.</text>
</comment>
<evidence type="ECO:0000256" key="3">
    <source>
        <dbReference type="ARBA" id="ARBA00022448"/>
    </source>
</evidence>
<comment type="caution">
    <text evidence="8">The sequence shown here is derived from an EMBL/GenBank/DDBJ whole genome shotgun (WGS) entry which is preliminary data.</text>
</comment>
<evidence type="ECO:0000256" key="4">
    <source>
        <dbReference type="ARBA" id="ARBA00022692"/>
    </source>
</evidence>
<dbReference type="PANTHER" id="PTHR30188">
    <property type="entry name" value="ABC TRANSPORTER PERMEASE PROTEIN-RELATED"/>
    <property type="match status" value="1"/>
</dbReference>
<keyword evidence="5 7" id="KW-1133">Transmembrane helix</keyword>
<feature type="transmembrane region" description="Helical" evidence="7">
    <location>
        <begin position="31"/>
        <end position="52"/>
    </location>
</feature>
<keyword evidence="6 7" id="KW-0472">Membrane</keyword>
<dbReference type="InterPro" id="IPR030802">
    <property type="entry name" value="Permease_MalE"/>
</dbReference>
<reference evidence="8 9" key="1">
    <citation type="journal article" date="2017" name="ISME J.">
        <title>Potential for microbial H2 and metal transformations associated with novel bacteria and archaea in deep terrestrial subsurface sediments.</title>
        <authorList>
            <person name="Hernsdorf A.W."/>
            <person name="Amano Y."/>
            <person name="Miyakawa K."/>
            <person name="Ise K."/>
            <person name="Suzuki Y."/>
            <person name="Anantharaman K."/>
            <person name="Probst A."/>
            <person name="Burstein D."/>
            <person name="Thomas B.C."/>
            <person name="Banfield J.F."/>
        </authorList>
    </citation>
    <scope>NUCLEOTIDE SEQUENCE [LARGE SCALE GENOMIC DNA]</scope>
    <source>
        <strain evidence="8">HGW-Wallbacteria-1</strain>
    </source>
</reference>
<dbReference type="NCBIfam" id="TIGR00056">
    <property type="entry name" value="MlaE family lipid ABC transporter permease subunit"/>
    <property type="match status" value="1"/>
</dbReference>
<comment type="similarity">
    <text evidence="2 7">Belongs to the MlaE permease family.</text>
</comment>
<dbReference type="AlphaFoldDB" id="A0A2N1PVH3"/>
<comment type="subcellular location">
    <subcellularLocation>
        <location evidence="1">Membrane</location>
        <topology evidence="1">Multi-pass membrane protein</topology>
    </subcellularLocation>
</comment>
<protein>
    <recommendedName>
        <fullName evidence="10">ABC transporter permease</fullName>
    </recommendedName>
</protein>
<feature type="transmembrane region" description="Helical" evidence="7">
    <location>
        <begin position="137"/>
        <end position="158"/>
    </location>
</feature>
<feature type="transmembrane region" description="Helical" evidence="7">
    <location>
        <begin position="218"/>
        <end position="239"/>
    </location>
</feature>
<evidence type="ECO:0000256" key="2">
    <source>
        <dbReference type="ARBA" id="ARBA00007556"/>
    </source>
</evidence>
<organism evidence="8 9">
    <name type="scientific">Candidatus Wallbacteria bacterium HGW-Wallbacteria-1</name>
    <dbReference type="NCBI Taxonomy" id="2013854"/>
    <lineage>
        <taxon>Bacteria</taxon>
        <taxon>Candidatus Walliibacteriota</taxon>
    </lineage>
</organism>
<name>A0A2N1PVH3_9BACT</name>
<dbReference type="Pfam" id="PF02405">
    <property type="entry name" value="MlaE"/>
    <property type="match status" value="1"/>
</dbReference>
<sequence length="245" mass="26211">MLAARTLGWTFRNIFTLRLNLRNLFAQMSHIGVNSLPIVTITGFFTGAVLVAQIGKEFVRFGAETYIGGVVSLSMARELAPVLSAIVVAGRVGASIAAEIGSMEVTEQIKALRTLATDPVDYLVVPRFLACALMLPLLTIFTNFIGSVGGALVAIYQIRINFITYEDSIKRLLSIGDITGGLWKAAIFGCIISIIACHKGFATRGGAEGVGKSTTASVVTAIITILIVNYFLSTMLFNLSESVLR</sequence>
<accession>A0A2N1PVH3</accession>
<dbReference type="PANTHER" id="PTHR30188:SF4">
    <property type="entry name" value="PROTEIN TRIGALACTOSYLDIACYLGLYCEROL 1, CHLOROPLASTIC"/>
    <property type="match status" value="1"/>
</dbReference>